<dbReference type="OrthoDB" id="79252at2759"/>
<dbReference type="Gene3D" id="3.30.40.10">
    <property type="entry name" value="Zinc/RING finger domain, C3HC4 (zinc finger)"/>
    <property type="match status" value="1"/>
</dbReference>
<dbReference type="PROSITE" id="PS01359">
    <property type="entry name" value="ZF_PHD_1"/>
    <property type="match status" value="1"/>
</dbReference>
<evidence type="ECO:0000256" key="5">
    <source>
        <dbReference type="ARBA" id="ARBA00023242"/>
    </source>
</evidence>
<evidence type="ECO:0000256" key="6">
    <source>
        <dbReference type="SAM" id="MobiDB-lite"/>
    </source>
</evidence>
<dbReference type="AlphaFoldDB" id="A0A8T3CGT9"/>
<evidence type="ECO:0000256" key="3">
    <source>
        <dbReference type="ARBA" id="ARBA00022771"/>
    </source>
</evidence>
<dbReference type="EMBL" id="JAERUA010000024">
    <property type="protein sequence ID" value="KAI1883080.1"/>
    <property type="molecule type" value="Genomic_DNA"/>
</dbReference>
<comment type="subcellular location">
    <subcellularLocation>
        <location evidence="1">Nucleus</location>
    </subcellularLocation>
</comment>
<reference evidence="8" key="1">
    <citation type="submission" date="2021-01" db="EMBL/GenBank/DDBJ databases">
        <authorList>
            <person name="Zahm M."/>
            <person name="Roques C."/>
            <person name="Cabau C."/>
            <person name="Klopp C."/>
            <person name="Donnadieu C."/>
            <person name="Jouanno E."/>
            <person name="Lampietro C."/>
            <person name="Louis A."/>
            <person name="Herpin A."/>
            <person name="Echchiki A."/>
            <person name="Berthelot C."/>
            <person name="Parey E."/>
            <person name="Roest-Crollius H."/>
            <person name="Braasch I."/>
            <person name="Postlethwait J."/>
            <person name="Bobe J."/>
            <person name="Montfort J."/>
            <person name="Bouchez O."/>
            <person name="Begum T."/>
            <person name="Mejri S."/>
            <person name="Adams A."/>
            <person name="Chen W.-J."/>
            <person name="Guiguen Y."/>
        </authorList>
    </citation>
    <scope>NUCLEOTIDE SEQUENCE</scope>
    <source>
        <tissue evidence="8">Blood</tissue>
    </source>
</reference>
<dbReference type="CDD" id="cd15632">
    <property type="entry name" value="PHD_PHF13"/>
    <property type="match status" value="1"/>
</dbReference>
<feature type="region of interest" description="Disordered" evidence="6">
    <location>
        <begin position="308"/>
        <end position="333"/>
    </location>
</feature>
<keyword evidence="4" id="KW-0862">Zinc</keyword>
<organism evidence="8 9">
    <name type="scientific">Albula goreensis</name>
    <dbReference type="NCBI Taxonomy" id="1534307"/>
    <lineage>
        <taxon>Eukaryota</taxon>
        <taxon>Metazoa</taxon>
        <taxon>Chordata</taxon>
        <taxon>Craniata</taxon>
        <taxon>Vertebrata</taxon>
        <taxon>Euteleostomi</taxon>
        <taxon>Actinopterygii</taxon>
        <taxon>Neopterygii</taxon>
        <taxon>Teleostei</taxon>
        <taxon>Albuliformes</taxon>
        <taxon>Albulidae</taxon>
        <taxon>Albula</taxon>
    </lineage>
</organism>
<dbReference type="SUPFAM" id="SSF57903">
    <property type="entry name" value="FYVE/PHD zinc finger"/>
    <property type="match status" value="1"/>
</dbReference>
<dbReference type="InterPro" id="IPR013083">
    <property type="entry name" value="Znf_RING/FYVE/PHD"/>
</dbReference>
<keyword evidence="2" id="KW-0479">Metal-binding</keyword>
<comment type="caution">
    <text evidence="8">The sequence shown here is derived from an EMBL/GenBank/DDBJ whole genome shotgun (WGS) entry which is preliminary data.</text>
</comment>
<feature type="domain" description="Zinc finger PHD-type" evidence="7">
    <location>
        <begin position="350"/>
        <end position="394"/>
    </location>
</feature>
<keyword evidence="9" id="KW-1185">Reference proteome</keyword>
<dbReference type="PANTHER" id="PTHR14571:SF13">
    <property type="entry name" value="PHD FINGER PROTEIN 13"/>
    <property type="match status" value="1"/>
</dbReference>
<dbReference type="InterPro" id="IPR041947">
    <property type="entry name" value="PHD_PHF13"/>
</dbReference>
<dbReference type="InterPro" id="IPR001965">
    <property type="entry name" value="Znf_PHD"/>
</dbReference>
<feature type="region of interest" description="Disordered" evidence="6">
    <location>
        <begin position="182"/>
        <end position="287"/>
    </location>
</feature>
<evidence type="ECO:0000313" key="8">
    <source>
        <dbReference type="EMBL" id="KAI1883080.1"/>
    </source>
</evidence>
<evidence type="ECO:0000256" key="2">
    <source>
        <dbReference type="ARBA" id="ARBA00022723"/>
    </source>
</evidence>
<accession>A0A8T3CGT9</accession>
<keyword evidence="3" id="KW-0863">Zinc-finger</keyword>
<feature type="compositionally biased region" description="Basic and acidic residues" evidence="6">
    <location>
        <begin position="266"/>
        <end position="287"/>
    </location>
</feature>
<gene>
    <name evidence="8" type="ORF">AGOR_G00241560</name>
</gene>
<name>A0A8T3CGT9_9TELE</name>
<feature type="region of interest" description="Disordered" evidence="6">
    <location>
        <begin position="43"/>
        <end position="67"/>
    </location>
</feature>
<feature type="compositionally biased region" description="Low complexity" evidence="6">
    <location>
        <begin position="56"/>
        <end position="67"/>
    </location>
</feature>
<evidence type="ECO:0000259" key="7">
    <source>
        <dbReference type="SMART" id="SM00249"/>
    </source>
</evidence>
<feature type="compositionally biased region" description="Low complexity" evidence="6">
    <location>
        <begin position="189"/>
        <end position="198"/>
    </location>
</feature>
<dbReference type="SMART" id="SM00249">
    <property type="entry name" value="PHD"/>
    <property type="match status" value="1"/>
</dbReference>
<dbReference type="Pfam" id="PF13831">
    <property type="entry name" value="PHD_2"/>
    <property type="match status" value="1"/>
</dbReference>
<keyword evidence="5" id="KW-0539">Nucleus</keyword>
<sequence>MISQPLMKRKRTVEDFNQFCTFVLAYAGYIPYPTEEWECNKRLQRDSPPHSDGWTSPSSSSCSPSSSFPNSFCGPTMGQKDAVIQREASEKGKRRKQKNTMSHMDKESLKRGMKLPKTKGTSKNPAHQASKFEWKSINLTQDATCKVGSGVTAALSLPLHGIEHCGPVYSGAHCTLGLKQRPDQAPECNSNSNTSTTSHTDRTPPPDNLINPHPYQFSQCGDRCNEGITAMPKQRGDWEGPEDPTVTRQTDSLQEGERGSSASQGEGERDRGSKGRQMVEQDGEGRGTDILRLVIERCLARHAQYEQDTGYHSDGGSDMDRSTTASAHSGEDMSASHNQMEEEDSWDLITCFCMKPFAGRPMIECGECGTWVHLSCAKIRRTHVPDVFTCQRCRDSKQTIRRSGRARSGPRKRFSD</sequence>
<dbReference type="GO" id="GO:0005634">
    <property type="term" value="C:nucleus"/>
    <property type="evidence" value="ECO:0007669"/>
    <property type="project" value="UniProtKB-SubCell"/>
</dbReference>
<dbReference type="InterPro" id="IPR019786">
    <property type="entry name" value="Zinc_finger_PHD-type_CS"/>
</dbReference>
<dbReference type="GO" id="GO:0003682">
    <property type="term" value="F:chromatin binding"/>
    <property type="evidence" value="ECO:0007669"/>
    <property type="project" value="TreeGrafter"/>
</dbReference>
<evidence type="ECO:0000313" key="9">
    <source>
        <dbReference type="Proteomes" id="UP000829720"/>
    </source>
</evidence>
<feature type="region of interest" description="Disordered" evidence="6">
    <location>
        <begin position="86"/>
        <end position="129"/>
    </location>
</feature>
<dbReference type="InterPro" id="IPR011011">
    <property type="entry name" value="Znf_FYVE_PHD"/>
</dbReference>
<dbReference type="GO" id="GO:0008270">
    <property type="term" value="F:zinc ion binding"/>
    <property type="evidence" value="ECO:0007669"/>
    <property type="project" value="UniProtKB-KW"/>
</dbReference>
<evidence type="ECO:0000256" key="1">
    <source>
        <dbReference type="ARBA" id="ARBA00004123"/>
    </source>
</evidence>
<evidence type="ECO:0000256" key="4">
    <source>
        <dbReference type="ARBA" id="ARBA00022833"/>
    </source>
</evidence>
<proteinExistence type="predicted"/>
<protein>
    <recommendedName>
        <fullName evidence="7">Zinc finger PHD-type domain-containing protein</fullName>
    </recommendedName>
</protein>
<dbReference type="Proteomes" id="UP000829720">
    <property type="component" value="Unassembled WGS sequence"/>
</dbReference>
<dbReference type="InterPro" id="IPR019787">
    <property type="entry name" value="Znf_PHD-finger"/>
</dbReference>
<dbReference type="GO" id="GO:0007076">
    <property type="term" value="P:mitotic chromosome condensation"/>
    <property type="evidence" value="ECO:0007669"/>
    <property type="project" value="TreeGrafter"/>
</dbReference>
<dbReference type="PANTHER" id="PTHR14571">
    <property type="entry name" value="HISTONE-LYSINE N-METHYLTRANSFERASE SET-26-RELATED"/>
    <property type="match status" value="1"/>
</dbReference>